<name>G3JJ36_CORMM</name>
<evidence type="ECO:0000256" key="6">
    <source>
        <dbReference type="ARBA" id="ARBA00023163"/>
    </source>
</evidence>
<evidence type="ECO:0000256" key="7">
    <source>
        <dbReference type="ARBA" id="ARBA00023242"/>
    </source>
</evidence>
<comment type="subcellular location">
    <subcellularLocation>
        <location evidence="1">Nucleus</location>
    </subcellularLocation>
</comment>
<dbReference type="PANTHER" id="PTHR47782">
    <property type="entry name" value="ZN(II)2CYS6 TRANSCRIPTION FACTOR (EUROFUNG)-RELATED"/>
    <property type="match status" value="1"/>
</dbReference>
<dbReference type="GO" id="GO:0043565">
    <property type="term" value="F:sequence-specific DNA binding"/>
    <property type="evidence" value="ECO:0007669"/>
    <property type="project" value="TreeGrafter"/>
</dbReference>
<evidence type="ECO:0000256" key="8">
    <source>
        <dbReference type="SAM" id="MobiDB-lite"/>
    </source>
</evidence>
<dbReference type="InterPro" id="IPR052202">
    <property type="entry name" value="Yeast_MetPath_Reg"/>
</dbReference>
<feature type="compositionally biased region" description="Polar residues" evidence="8">
    <location>
        <begin position="69"/>
        <end position="89"/>
    </location>
</feature>
<organism evidence="10 11">
    <name type="scientific">Cordyceps militaris (strain CM01)</name>
    <name type="common">Caterpillar fungus</name>
    <dbReference type="NCBI Taxonomy" id="983644"/>
    <lineage>
        <taxon>Eukaryota</taxon>
        <taxon>Fungi</taxon>
        <taxon>Dikarya</taxon>
        <taxon>Ascomycota</taxon>
        <taxon>Pezizomycotina</taxon>
        <taxon>Sordariomycetes</taxon>
        <taxon>Hypocreomycetidae</taxon>
        <taxon>Hypocreales</taxon>
        <taxon>Cordycipitaceae</taxon>
        <taxon>Cordyceps</taxon>
    </lineage>
</organism>
<dbReference type="InterPro" id="IPR007219">
    <property type="entry name" value="XnlR_reg_dom"/>
</dbReference>
<dbReference type="CDD" id="cd12148">
    <property type="entry name" value="fungal_TF_MHR"/>
    <property type="match status" value="1"/>
</dbReference>
<dbReference type="KEGG" id="cmt:CCM_05341"/>
<feature type="region of interest" description="Disordered" evidence="8">
    <location>
        <begin position="126"/>
        <end position="208"/>
    </location>
</feature>
<dbReference type="RefSeq" id="XP_006670548.1">
    <property type="nucleotide sequence ID" value="XM_006670485.1"/>
</dbReference>
<evidence type="ECO:0000256" key="3">
    <source>
        <dbReference type="ARBA" id="ARBA00022833"/>
    </source>
</evidence>
<dbReference type="eggNOG" id="ENOG502QR1M">
    <property type="taxonomic scope" value="Eukaryota"/>
</dbReference>
<evidence type="ECO:0000256" key="4">
    <source>
        <dbReference type="ARBA" id="ARBA00023015"/>
    </source>
</evidence>
<feature type="compositionally biased region" description="Basic and acidic residues" evidence="8">
    <location>
        <begin position="174"/>
        <end position="184"/>
    </location>
</feature>
<keyword evidence="5" id="KW-0238">DNA-binding</keyword>
<gene>
    <name evidence="10" type="ORF">CCM_05341</name>
</gene>
<dbReference type="GO" id="GO:0008270">
    <property type="term" value="F:zinc ion binding"/>
    <property type="evidence" value="ECO:0007669"/>
    <property type="project" value="InterPro"/>
</dbReference>
<sequence length="1092" mass="119959">MCRVPRTLLAKHATQDCRPGRNWAARDWWAESASLPSAAWLAAGWGVSWGKFGAPWRKFGAILASASVGSKQSSTSPTGPEPAGQNTDRLNGAPFGSAPSSYQHGAPIHVLYLHYPCRPDPTSTAPLAAEFLPGPLRRHPSRPTQAPRQHSNRFFFSPAKRPQPQQHSAVPSARAEKVASDLDNSHNSSPGSTPPATTKPPVSRDKYSSLRQYASAWRALSELPTHQQTPTEDILRGWLPSQSSQSRDDPGYSHDERATHWRQAFAKQQLSQQLLEKLLSSNNVPYPPAENLELCSRPSADAVPRDSGSANNGAPSDKALNSARDQSLAPKKEEQSPAMMNLVGTSKPKSLASASGVSFARVVFAAVQYSVSDQHGPAERTGGSAGTSMRDSFFGLHKRPNIQPAPFPDREVGMRLVTLYFEHANPQIPILHRGEFMHMFEQAYVNSPDSLASRELYMLNMVFAIGCGVIVGEPVKTEASGTAKTDSQPPKRQRDPEEYHASAIVHLESCLSVSGGGLEVLQAVLLLANFALLRPVPPGLWYITGVAVRLAVDLGLHYEEGGEAENSGPDDPANEQESSARERARRHTCVGRPFGVSDQVITTELPSVLDDDYVTPTGFIDPPVDDERPSYKHVAHHYFRLRVLQSEILQVLQYNQAQLARQGNQVPCYPEMRNHTPSPFLVKFDSFRSWRSDIDKRLYHWKTSAPTRQETGVAFSTEFLELNYWQAIIMLYRQSLSVPAMFEGEYNTSNEVNSPTAFTAELREDEDRIYLKVAEAGQKILRIYRQLHISGLVSYTYLSTHHLFMAGISYLYAIWHSPLVRSRLSMDDVDFTVLAAKSVFTDMIDKCPPAETCRDAFDRTAKATLKMATANGGFGTMNPRPRRQRRETTTWVTAPVPDVSSIKSSASHHRPQASDGRGYQFDLAMGDNISSPGISAGGDTSSQNTPLLMKSKTFDSDTLMSEARRHSGPSLVDASISQDGSSIDALARSPPIPRRMTGQGGNSNTFIGQQFGVLGSVEYPDSQTMEFLQTLGATPNGDFPTVDQAQLDLGFGINWEGMHNDFSEGGHINPFETFFFGGQPNAGNNTNHNNGN</sequence>
<dbReference type="STRING" id="983644.G3JJ36"/>
<feature type="compositionally biased region" description="Basic and acidic residues" evidence="8">
    <location>
        <begin position="246"/>
        <end position="255"/>
    </location>
</feature>
<feature type="region of interest" description="Disordered" evidence="8">
    <location>
        <begin position="69"/>
        <end position="99"/>
    </location>
</feature>
<feature type="domain" description="Xylanolytic transcriptional activator regulatory" evidence="9">
    <location>
        <begin position="418"/>
        <end position="702"/>
    </location>
</feature>
<keyword evidence="11" id="KW-1185">Reference proteome</keyword>
<feature type="region of interest" description="Disordered" evidence="8">
    <location>
        <begin position="221"/>
        <end position="255"/>
    </location>
</feature>
<dbReference type="GO" id="GO:0006351">
    <property type="term" value="P:DNA-templated transcription"/>
    <property type="evidence" value="ECO:0007669"/>
    <property type="project" value="InterPro"/>
</dbReference>
<dbReference type="OMA" id="HANPQMP"/>
<accession>G3JJ36</accession>
<dbReference type="GO" id="GO:0000981">
    <property type="term" value="F:DNA-binding transcription factor activity, RNA polymerase II-specific"/>
    <property type="evidence" value="ECO:0007669"/>
    <property type="project" value="TreeGrafter"/>
</dbReference>
<evidence type="ECO:0000313" key="10">
    <source>
        <dbReference type="EMBL" id="EGX91183.1"/>
    </source>
</evidence>
<dbReference type="InParanoid" id="G3JJ36"/>
<feature type="compositionally biased region" description="Polar residues" evidence="8">
    <location>
        <begin position="185"/>
        <end position="196"/>
    </location>
</feature>
<reference evidence="10 11" key="1">
    <citation type="journal article" date="2011" name="Genome Biol.">
        <title>Genome sequence of the insect pathogenic fungus Cordyceps militaris, a valued traditional Chinese medicine.</title>
        <authorList>
            <person name="Zheng P."/>
            <person name="Xia Y."/>
            <person name="Xiao G."/>
            <person name="Xiong C."/>
            <person name="Hu X."/>
            <person name="Zhang S."/>
            <person name="Zheng H."/>
            <person name="Huang Y."/>
            <person name="Zhou Y."/>
            <person name="Wang S."/>
            <person name="Zhao G.P."/>
            <person name="Liu X."/>
            <person name="St Leger R.J."/>
            <person name="Wang C."/>
        </authorList>
    </citation>
    <scope>NUCLEOTIDE SEQUENCE [LARGE SCALE GENOMIC DNA]</scope>
    <source>
        <strain evidence="10 11">CM01</strain>
    </source>
</reference>
<dbReference type="GO" id="GO:0045944">
    <property type="term" value="P:positive regulation of transcription by RNA polymerase II"/>
    <property type="evidence" value="ECO:0007669"/>
    <property type="project" value="TreeGrafter"/>
</dbReference>
<dbReference type="Proteomes" id="UP000001610">
    <property type="component" value="Unassembled WGS sequence"/>
</dbReference>
<dbReference type="PANTHER" id="PTHR47782:SF1">
    <property type="entry name" value="PYRIMIDINE PATHWAY REGULATORY PROTEIN 1"/>
    <property type="match status" value="1"/>
</dbReference>
<dbReference type="OrthoDB" id="5373550at2759"/>
<keyword evidence="2" id="KW-0479">Metal-binding</keyword>
<dbReference type="AlphaFoldDB" id="G3JJ36"/>
<feature type="compositionally biased region" description="Polar residues" evidence="8">
    <location>
        <begin position="142"/>
        <end position="154"/>
    </location>
</feature>
<keyword evidence="6" id="KW-0804">Transcription</keyword>
<dbReference type="VEuPathDB" id="FungiDB:CCM_05341"/>
<evidence type="ECO:0000256" key="5">
    <source>
        <dbReference type="ARBA" id="ARBA00023125"/>
    </source>
</evidence>
<feature type="compositionally biased region" description="Polar residues" evidence="8">
    <location>
        <begin position="479"/>
        <end position="490"/>
    </location>
</feature>
<dbReference type="EMBL" id="JH126402">
    <property type="protein sequence ID" value="EGX91183.1"/>
    <property type="molecule type" value="Genomic_DNA"/>
</dbReference>
<keyword evidence="4" id="KW-0805">Transcription regulation</keyword>
<feature type="region of interest" description="Disordered" evidence="8">
    <location>
        <begin position="958"/>
        <end position="1002"/>
    </location>
</feature>
<dbReference type="HOGENOM" id="CLU_004517_0_0_1"/>
<protein>
    <submittedName>
        <fullName evidence="10">Positive regulator of purine utilization</fullName>
    </submittedName>
</protein>
<keyword evidence="3" id="KW-0862">Zinc</keyword>
<dbReference type="FunCoup" id="G3JJ36">
    <property type="interactions" value="141"/>
</dbReference>
<evidence type="ECO:0000256" key="2">
    <source>
        <dbReference type="ARBA" id="ARBA00022723"/>
    </source>
</evidence>
<evidence type="ECO:0000259" key="9">
    <source>
        <dbReference type="Pfam" id="PF04082"/>
    </source>
</evidence>
<feature type="region of interest" description="Disordered" evidence="8">
    <location>
        <begin position="478"/>
        <end position="497"/>
    </location>
</feature>
<dbReference type="Pfam" id="PF04082">
    <property type="entry name" value="Fungal_trans"/>
    <property type="match status" value="1"/>
</dbReference>
<dbReference type="GeneID" id="18167359"/>
<evidence type="ECO:0000256" key="1">
    <source>
        <dbReference type="ARBA" id="ARBA00004123"/>
    </source>
</evidence>
<proteinExistence type="predicted"/>
<keyword evidence="7" id="KW-0539">Nucleus</keyword>
<feature type="region of interest" description="Disordered" evidence="8">
    <location>
        <begin position="561"/>
        <end position="586"/>
    </location>
</feature>
<evidence type="ECO:0000313" key="11">
    <source>
        <dbReference type="Proteomes" id="UP000001610"/>
    </source>
</evidence>
<feature type="region of interest" description="Disordered" evidence="8">
    <location>
        <begin position="299"/>
        <end position="338"/>
    </location>
</feature>
<dbReference type="GO" id="GO:0005634">
    <property type="term" value="C:nucleus"/>
    <property type="evidence" value="ECO:0007669"/>
    <property type="project" value="UniProtKB-SubCell"/>
</dbReference>